<proteinExistence type="predicted"/>
<dbReference type="STRING" id="1391654.AKJ09_10689"/>
<keyword evidence="5 8" id="KW-0238">DNA-binding</keyword>
<dbReference type="PANTHER" id="PTHR48111">
    <property type="entry name" value="REGULATOR OF RPOS"/>
    <property type="match status" value="1"/>
</dbReference>
<dbReference type="Pfam" id="PF00486">
    <property type="entry name" value="Trans_reg_C"/>
    <property type="match status" value="1"/>
</dbReference>
<organism evidence="10 11">
    <name type="scientific">Labilithrix luteola</name>
    <dbReference type="NCBI Taxonomy" id="1391654"/>
    <lineage>
        <taxon>Bacteria</taxon>
        <taxon>Pseudomonadati</taxon>
        <taxon>Myxococcota</taxon>
        <taxon>Polyangia</taxon>
        <taxon>Polyangiales</taxon>
        <taxon>Labilitrichaceae</taxon>
        <taxon>Labilithrix</taxon>
    </lineage>
</organism>
<keyword evidence="6" id="KW-0804">Transcription</keyword>
<dbReference type="PROSITE" id="PS51755">
    <property type="entry name" value="OMPR_PHOB"/>
    <property type="match status" value="1"/>
</dbReference>
<evidence type="ECO:0000256" key="3">
    <source>
        <dbReference type="ARBA" id="ARBA00023012"/>
    </source>
</evidence>
<dbReference type="GO" id="GO:0005829">
    <property type="term" value="C:cytosol"/>
    <property type="evidence" value="ECO:0007669"/>
    <property type="project" value="TreeGrafter"/>
</dbReference>
<dbReference type="SMART" id="SM00862">
    <property type="entry name" value="Trans_reg_C"/>
    <property type="match status" value="1"/>
</dbReference>
<keyword evidence="2" id="KW-0597">Phosphoprotein</keyword>
<accession>A0A0K1QE28</accession>
<dbReference type="InterPro" id="IPR039420">
    <property type="entry name" value="WalR-like"/>
</dbReference>
<reference evidence="10 11" key="1">
    <citation type="submission" date="2015-08" db="EMBL/GenBank/DDBJ databases">
        <authorList>
            <person name="Babu N.S."/>
            <person name="Beckwith C.J."/>
            <person name="Beseler K.G."/>
            <person name="Brison A."/>
            <person name="Carone J.V."/>
            <person name="Caskin T.P."/>
            <person name="Diamond M."/>
            <person name="Durham M.E."/>
            <person name="Foxe J.M."/>
            <person name="Go M."/>
            <person name="Henderson B.A."/>
            <person name="Jones I.B."/>
            <person name="McGettigan J.A."/>
            <person name="Micheletti S.J."/>
            <person name="Nasrallah M.E."/>
            <person name="Ortiz D."/>
            <person name="Piller C.R."/>
            <person name="Privatt S.R."/>
            <person name="Schneider S.L."/>
            <person name="Sharp S."/>
            <person name="Smith T.C."/>
            <person name="Stanton J.D."/>
            <person name="Ullery H.E."/>
            <person name="Wilson R.J."/>
            <person name="Serrano M.G."/>
            <person name="Buck G."/>
            <person name="Lee V."/>
            <person name="Wang Y."/>
            <person name="Carvalho R."/>
            <person name="Voegtly L."/>
            <person name="Shi R."/>
            <person name="Duckworth R."/>
            <person name="Johnson A."/>
            <person name="Loviza R."/>
            <person name="Walstead R."/>
            <person name="Shah Z."/>
            <person name="Kiflezghi M."/>
            <person name="Wade K."/>
            <person name="Ball S.L."/>
            <person name="Bradley K.W."/>
            <person name="Asai D.J."/>
            <person name="Bowman C.A."/>
            <person name="Russell D.A."/>
            <person name="Pope W.H."/>
            <person name="Jacobs-Sera D."/>
            <person name="Hendrix R.W."/>
            <person name="Hatfull G.F."/>
        </authorList>
    </citation>
    <scope>NUCLEOTIDE SEQUENCE [LARGE SCALE GENOMIC DNA]</scope>
    <source>
        <strain evidence="10 11">DSM 27648</strain>
    </source>
</reference>
<evidence type="ECO:0000256" key="2">
    <source>
        <dbReference type="ARBA" id="ARBA00022553"/>
    </source>
</evidence>
<feature type="DNA-binding region" description="OmpR/PhoB-type" evidence="8">
    <location>
        <begin position="131"/>
        <end position="226"/>
    </location>
</feature>
<dbReference type="AlphaFoldDB" id="A0A0K1QE28"/>
<dbReference type="KEGG" id="llu:AKJ09_10689"/>
<name>A0A0K1QE28_9BACT</name>
<dbReference type="SUPFAM" id="SSF46894">
    <property type="entry name" value="C-terminal effector domain of the bipartite response regulators"/>
    <property type="match status" value="1"/>
</dbReference>
<evidence type="ECO:0000313" key="11">
    <source>
        <dbReference type="Proteomes" id="UP000064967"/>
    </source>
</evidence>
<dbReference type="OrthoDB" id="5511894at2"/>
<evidence type="ECO:0000256" key="4">
    <source>
        <dbReference type="ARBA" id="ARBA00023015"/>
    </source>
</evidence>
<evidence type="ECO:0000313" key="10">
    <source>
        <dbReference type="EMBL" id="AKV04026.1"/>
    </source>
</evidence>
<dbReference type="InterPro" id="IPR036388">
    <property type="entry name" value="WH-like_DNA-bd_sf"/>
</dbReference>
<dbReference type="GO" id="GO:0006355">
    <property type="term" value="P:regulation of DNA-templated transcription"/>
    <property type="evidence" value="ECO:0007669"/>
    <property type="project" value="InterPro"/>
</dbReference>
<protein>
    <recommendedName>
        <fullName evidence="1">Phosphate regulon transcriptional regulatory protein PhoB</fullName>
    </recommendedName>
</protein>
<evidence type="ECO:0000256" key="7">
    <source>
        <dbReference type="ARBA" id="ARBA00024735"/>
    </source>
</evidence>
<dbReference type="Gene3D" id="3.40.50.2300">
    <property type="match status" value="1"/>
</dbReference>
<dbReference type="InterPro" id="IPR001867">
    <property type="entry name" value="OmpR/PhoB-type_DNA-bd"/>
</dbReference>
<dbReference type="RefSeq" id="WP_146654695.1">
    <property type="nucleotide sequence ID" value="NZ_CP012333.1"/>
</dbReference>
<dbReference type="GO" id="GO:0000976">
    <property type="term" value="F:transcription cis-regulatory region binding"/>
    <property type="evidence" value="ECO:0007669"/>
    <property type="project" value="TreeGrafter"/>
</dbReference>
<keyword evidence="3" id="KW-0902">Two-component regulatory system</keyword>
<evidence type="ECO:0000256" key="5">
    <source>
        <dbReference type="ARBA" id="ARBA00023125"/>
    </source>
</evidence>
<dbReference type="PATRIC" id="fig|1391654.3.peg.10827"/>
<evidence type="ECO:0000259" key="9">
    <source>
        <dbReference type="PROSITE" id="PS51755"/>
    </source>
</evidence>
<dbReference type="FunFam" id="1.10.10.10:FF:000018">
    <property type="entry name" value="DNA-binding response regulator ResD"/>
    <property type="match status" value="1"/>
</dbReference>
<dbReference type="CDD" id="cd00383">
    <property type="entry name" value="trans_reg_C"/>
    <property type="match status" value="1"/>
</dbReference>
<dbReference type="InterPro" id="IPR016032">
    <property type="entry name" value="Sig_transdc_resp-reg_C-effctor"/>
</dbReference>
<evidence type="ECO:0000256" key="8">
    <source>
        <dbReference type="PROSITE-ProRule" id="PRU01091"/>
    </source>
</evidence>
<dbReference type="EMBL" id="CP012333">
    <property type="protein sequence ID" value="AKV04026.1"/>
    <property type="molecule type" value="Genomic_DNA"/>
</dbReference>
<dbReference type="Gene3D" id="1.10.10.10">
    <property type="entry name" value="Winged helix-like DNA-binding domain superfamily/Winged helix DNA-binding domain"/>
    <property type="match status" value="1"/>
</dbReference>
<comment type="function">
    <text evidence="7">This protein is a positive regulator for the phosphate regulon. Transcription of this operon is positively regulated by PhoB and PhoR when phosphate is limited.</text>
</comment>
<feature type="domain" description="OmpR/PhoB-type" evidence="9">
    <location>
        <begin position="131"/>
        <end position="226"/>
    </location>
</feature>
<dbReference type="PANTHER" id="PTHR48111:SF1">
    <property type="entry name" value="TWO-COMPONENT RESPONSE REGULATOR ORR33"/>
    <property type="match status" value="1"/>
</dbReference>
<dbReference type="GO" id="GO:0000156">
    <property type="term" value="F:phosphorelay response regulator activity"/>
    <property type="evidence" value="ECO:0007669"/>
    <property type="project" value="TreeGrafter"/>
</dbReference>
<keyword evidence="4" id="KW-0805">Transcription regulation</keyword>
<keyword evidence="11" id="KW-1185">Reference proteome</keyword>
<evidence type="ECO:0000256" key="6">
    <source>
        <dbReference type="ARBA" id="ARBA00023163"/>
    </source>
</evidence>
<dbReference type="GO" id="GO:0032993">
    <property type="term" value="C:protein-DNA complex"/>
    <property type="evidence" value="ECO:0007669"/>
    <property type="project" value="TreeGrafter"/>
</dbReference>
<dbReference type="Proteomes" id="UP000064967">
    <property type="component" value="Chromosome"/>
</dbReference>
<sequence length="244" mass="26820">MGSFVVVIGHGPDLEAPEGAAALVRTLGADVRTLDLWDEGSSLFDQEGAHARVIVIEAGERPDLAVAALRAVRKTIELAETPALVTVSPRQIATFDPASGFDDFIVTPCTPVELYARIRQLEWRRSEFSTEERFKVGRLLVDRAAHEVLVDGRSIVLTAKEFALLAFLAQNRGRVFSRDTLLSRVWGARYEGGARTVDIHVRRLRMKLGDAFPLETLRGAGYKLPSPVAGKDASSMELSRKKPK</sequence>
<gene>
    <name evidence="10" type="ORF">AKJ09_10689</name>
</gene>
<evidence type="ECO:0000256" key="1">
    <source>
        <dbReference type="ARBA" id="ARBA00013332"/>
    </source>
</evidence>